<comment type="caution">
    <text evidence="1">The sequence shown here is derived from an EMBL/GenBank/DDBJ whole genome shotgun (WGS) entry which is preliminary data.</text>
</comment>
<evidence type="ECO:0000313" key="2">
    <source>
        <dbReference type="Proteomes" id="UP001605036"/>
    </source>
</evidence>
<keyword evidence="2" id="KW-1185">Reference proteome</keyword>
<sequence length="74" mass="8368">MHLITRAVRSSMALGISDSAFRCFCLHHWEPYSVTGSRSGSSQSLCLSFYTGCKFQLQRTHTSSKSPVINKRKR</sequence>
<evidence type="ECO:0008006" key="3">
    <source>
        <dbReference type="Google" id="ProtNLM"/>
    </source>
</evidence>
<organism evidence="1 2">
    <name type="scientific">Riccia fluitans</name>
    <dbReference type="NCBI Taxonomy" id="41844"/>
    <lineage>
        <taxon>Eukaryota</taxon>
        <taxon>Viridiplantae</taxon>
        <taxon>Streptophyta</taxon>
        <taxon>Embryophyta</taxon>
        <taxon>Marchantiophyta</taxon>
        <taxon>Marchantiopsida</taxon>
        <taxon>Marchantiidae</taxon>
        <taxon>Marchantiales</taxon>
        <taxon>Ricciaceae</taxon>
        <taxon>Riccia</taxon>
    </lineage>
</organism>
<dbReference type="AlphaFoldDB" id="A0ABD1YZF2"/>
<dbReference type="EMBL" id="JBHFFA010000003">
    <property type="protein sequence ID" value="KAL2635873.1"/>
    <property type="molecule type" value="Genomic_DNA"/>
</dbReference>
<protein>
    <recommendedName>
        <fullName evidence="3">Secreted protein</fullName>
    </recommendedName>
</protein>
<proteinExistence type="predicted"/>
<reference evidence="1 2" key="1">
    <citation type="submission" date="2024-09" db="EMBL/GenBank/DDBJ databases">
        <title>Chromosome-scale assembly of Riccia fluitans.</title>
        <authorList>
            <person name="Paukszto L."/>
            <person name="Sawicki J."/>
            <person name="Karawczyk K."/>
            <person name="Piernik-Szablinska J."/>
            <person name="Szczecinska M."/>
            <person name="Mazdziarz M."/>
        </authorList>
    </citation>
    <scope>NUCLEOTIDE SEQUENCE [LARGE SCALE GENOMIC DNA]</scope>
    <source>
        <strain evidence="1">Rf_01</strain>
        <tissue evidence="1">Aerial parts of the thallus</tissue>
    </source>
</reference>
<evidence type="ECO:0000313" key="1">
    <source>
        <dbReference type="EMBL" id="KAL2635873.1"/>
    </source>
</evidence>
<name>A0ABD1YZF2_9MARC</name>
<gene>
    <name evidence="1" type="ORF">R1flu_007352</name>
</gene>
<accession>A0ABD1YZF2</accession>
<dbReference type="Proteomes" id="UP001605036">
    <property type="component" value="Unassembled WGS sequence"/>
</dbReference>